<gene>
    <name evidence="1" type="ORF">AMORRO_LOCUS10571</name>
</gene>
<feature type="non-terminal residue" evidence="1">
    <location>
        <position position="143"/>
    </location>
</feature>
<evidence type="ECO:0000313" key="1">
    <source>
        <dbReference type="EMBL" id="CAG8664998.1"/>
    </source>
</evidence>
<proteinExistence type="predicted"/>
<comment type="caution">
    <text evidence="1">The sequence shown here is derived from an EMBL/GenBank/DDBJ whole genome shotgun (WGS) entry which is preliminary data.</text>
</comment>
<dbReference type="OrthoDB" id="10401087at2759"/>
<reference evidence="1" key="1">
    <citation type="submission" date="2021-06" db="EMBL/GenBank/DDBJ databases">
        <authorList>
            <person name="Kallberg Y."/>
            <person name="Tangrot J."/>
            <person name="Rosling A."/>
        </authorList>
    </citation>
    <scope>NUCLEOTIDE SEQUENCE</scope>
    <source>
        <strain evidence="1">CL551</strain>
    </source>
</reference>
<sequence length="143" mass="16693">FLSRIDLGHNDSIGLYIKFVNQSDLSNSTENNISINLFDPEYNPRLEGFHADIYSSFDDSLNSMNYYYLSKRTRMHYQLKYFRVIRHTIKNTALSYVGFRPEYDTQIYDESVLNVISNSLPSISNEGSFVYAIIDITPHRNLL</sequence>
<evidence type="ECO:0000313" key="2">
    <source>
        <dbReference type="Proteomes" id="UP000789342"/>
    </source>
</evidence>
<keyword evidence="2" id="KW-1185">Reference proteome</keyword>
<dbReference type="Proteomes" id="UP000789342">
    <property type="component" value="Unassembled WGS sequence"/>
</dbReference>
<dbReference type="EMBL" id="CAJVPV010011843">
    <property type="protein sequence ID" value="CAG8664998.1"/>
    <property type="molecule type" value="Genomic_DNA"/>
</dbReference>
<dbReference type="AlphaFoldDB" id="A0A9N9E8Z4"/>
<protein>
    <submittedName>
        <fullName evidence="1">8037_t:CDS:1</fullName>
    </submittedName>
</protein>
<organism evidence="1 2">
    <name type="scientific">Acaulospora morrowiae</name>
    <dbReference type="NCBI Taxonomy" id="94023"/>
    <lineage>
        <taxon>Eukaryota</taxon>
        <taxon>Fungi</taxon>
        <taxon>Fungi incertae sedis</taxon>
        <taxon>Mucoromycota</taxon>
        <taxon>Glomeromycotina</taxon>
        <taxon>Glomeromycetes</taxon>
        <taxon>Diversisporales</taxon>
        <taxon>Acaulosporaceae</taxon>
        <taxon>Acaulospora</taxon>
    </lineage>
</organism>
<name>A0A9N9E8Z4_9GLOM</name>
<accession>A0A9N9E8Z4</accession>